<evidence type="ECO:0000256" key="1">
    <source>
        <dbReference type="ARBA" id="ARBA00023125"/>
    </source>
</evidence>
<dbReference type="EMBL" id="CAEMXZ010000079">
    <property type="protein sequence ID" value="CAB4323869.1"/>
    <property type="molecule type" value="Genomic_DNA"/>
</dbReference>
<accession>A0A6J7JV93</accession>
<name>A0A6J7JV93_9ZZZZ</name>
<feature type="domain" description="HTH tetR-type" evidence="2">
    <location>
        <begin position="15"/>
        <end position="75"/>
    </location>
</feature>
<evidence type="ECO:0000313" key="3">
    <source>
        <dbReference type="EMBL" id="CAB4323869.1"/>
    </source>
</evidence>
<evidence type="ECO:0000259" key="2">
    <source>
        <dbReference type="PROSITE" id="PS50977"/>
    </source>
</evidence>
<dbReference type="EMBL" id="CAFBNC010000097">
    <property type="protein sequence ID" value="CAB4946771.1"/>
    <property type="molecule type" value="Genomic_DNA"/>
</dbReference>
<keyword evidence="1" id="KW-0238">DNA-binding</keyword>
<gene>
    <name evidence="3" type="ORF">UFOPK1392_01631</name>
    <name evidence="4" type="ORF">UFOPK3733_01634</name>
</gene>
<dbReference type="Pfam" id="PF00440">
    <property type="entry name" value="TetR_N"/>
    <property type="match status" value="1"/>
</dbReference>
<dbReference type="Gene3D" id="1.10.357.10">
    <property type="entry name" value="Tetracycline Repressor, domain 2"/>
    <property type="match status" value="2"/>
</dbReference>
<dbReference type="InterPro" id="IPR009057">
    <property type="entry name" value="Homeodomain-like_sf"/>
</dbReference>
<dbReference type="InterPro" id="IPR001647">
    <property type="entry name" value="HTH_TetR"/>
</dbReference>
<dbReference type="AlphaFoldDB" id="A0A6J7JV93"/>
<dbReference type="SUPFAM" id="SSF46689">
    <property type="entry name" value="Homeodomain-like"/>
    <property type="match status" value="2"/>
</dbReference>
<reference evidence="4" key="1">
    <citation type="submission" date="2020-05" db="EMBL/GenBank/DDBJ databases">
        <authorList>
            <person name="Chiriac C."/>
            <person name="Salcher M."/>
            <person name="Ghai R."/>
            <person name="Kavagutti S V."/>
        </authorList>
    </citation>
    <scope>NUCLEOTIDE SEQUENCE</scope>
</reference>
<dbReference type="GO" id="GO:0003677">
    <property type="term" value="F:DNA binding"/>
    <property type="evidence" value="ECO:0007669"/>
    <property type="project" value="UniProtKB-KW"/>
</dbReference>
<evidence type="ECO:0000313" key="4">
    <source>
        <dbReference type="EMBL" id="CAB4946771.1"/>
    </source>
</evidence>
<protein>
    <submittedName>
        <fullName evidence="4">Unannotated protein</fullName>
    </submittedName>
</protein>
<proteinExistence type="predicted"/>
<sequence>MEGFQKALTAFDSDHSPQGRVLRAGLNLVDTAGVDRVTVAAILDEAKVARGTVYAHFGDVFGVFATAWSKLGAPWLKLMMTAPDDASMPSNYRSALVQILCAARRAPVLNEVVRPDVEQVWSTLERTGSGSEIRAIWLLLMRLANDLSMPILPEAVMLNPLLSSVSAMPDDYVDRYQMQGSISDLAQLPPVVSPFEAESDDITRRLMKAAVEVVSSSGLASASMLRVCRSARLTPGAATPRFKDLSALHDYAFSVSLADVVRQNSAVVARTKELPISDQAAAISASSLAPQRSQWRRYRQEFHIASMANPELAATMRAAFTSTDTASSAAIRETGAPESLISLMVLFTHVTAAGVGAVDDIGLPLAQIDYRPVLHWLLESMTGEPTYGDAQN</sequence>
<dbReference type="PROSITE" id="PS50977">
    <property type="entry name" value="HTH_TETR_2"/>
    <property type="match status" value="1"/>
</dbReference>
<organism evidence="4">
    <name type="scientific">freshwater metagenome</name>
    <dbReference type="NCBI Taxonomy" id="449393"/>
    <lineage>
        <taxon>unclassified sequences</taxon>
        <taxon>metagenomes</taxon>
        <taxon>ecological metagenomes</taxon>
    </lineage>
</organism>